<evidence type="ECO:0000256" key="1">
    <source>
        <dbReference type="ARBA" id="ARBA00004651"/>
    </source>
</evidence>
<feature type="domain" description="ComEC/Rec2-related protein" evidence="7">
    <location>
        <begin position="248"/>
        <end position="525"/>
    </location>
</feature>
<reference evidence="8 9" key="1">
    <citation type="journal article" date="2009" name="PLoS ONE">
        <title>Genome sequence of the pathogenic intestinal spirochete Brachyspira hyodysenteriae reveals adaptations to its lifestyle in the porcine large intestine.</title>
        <authorList>
            <person name="Bellgard M.I."/>
            <person name="Wanchanthuek P."/>
            <person name="La T."/>
            <person name="Ryan K."/>
            <person name="Moolhuijzen P."/>
            <person name="Albertyn Z."/>
            <person name="Shaban B."/>
            <person name="Motro Y."/>
            <person name="Dunn D.S."/>
            <person name="Schibeci D."/>
            <person name="Hunter A."/>
            <person name="Barrero R."/>
            <person name="Phillips N.D."/>
            <person name="Hampson D.J."/>
        </authorList>
    </citation>
    <scope>NUCLEOTIDE SEQUENCE [LARGE SCALE GENOMIC DNA]</scope>
    <source>
        <strain evidence="9">ATCC 49526 / WA1</strain>
    </source>
</reference>
<accession>A0A3B6V804</accession>
<dbReference type="KEGG" id="bhy:BHWA1_00159"/>
<feature type="transmembrane region" description="Helical" evidence="6">
    <location>
        <begin position="369"/>
        <end position="390"/>
    </location>
</feature>
<dbReference type="PANTHER" id="PTHR30619:SF1">
    <property type="entry name" value="RECOMBINATION PROTEIN 2"/>
    <property type="match status" value="1"/>
</dbReference>
<evidence type="ECO:0000256" key="5">
    <source>
        <dbReference type="ARBA" id="ARBA00023136"/>
    </source>
</evidence>
<dbReference type="Pfam" id="PF03772">
    <property type="entry name" value="Competence"/>
    <property type="match status" value="1"/>
</dbReference>
<dbReference type="Proteomes" id="UP000001803">
    <property type="component" value="Chromosome"/>
</dbReference>
<evidence type="ECO:0000259" key="7">
    <source>
        <dbReference type="Pfam" id="PF03772"/>
    </source>
</evidence>
<dbReference type="STRING" id="565034.BHWA1_00159"/>
<dbReference type="EMBL" id="CP001357">
    <property type="protein sequence ID" value="ACN82662.1"/>
    <property type="molecule type" value="Genomic_DNA"/>
</dbReference>
<dbReference type="InterPro" id="IPR004477">
    <property type="entry name" value="ComEC_N"/>
</dbReference>
<sequence length="544" mass="62512">MESLKEIKNNNIFFLYPLTYIIYITLSFSIGIALAFKTNNFLYISIIISLVLIVLSIILALKNKLNISIIMLIFSCSFIGYSYTIIRYYDILKNPLSNFDKPIEAYNAKILSYDGVIGFRERYIAYVDKVYDGTNWYNYAGNIRLYNDSSKTLFINDEITVSSKINLYKNILTNDDIYNSKIIIEVLSDRMLYGAASIYRYNNFVIQKNGFSIINYINAHSIKIRNIIKKSLGSNMEAIPYSIAQGIMIGDKNIIPYHIRQYFIDAGISHILSISGLHISMILSILFLILSFFPINFYNRILISTIITIIIYPPMTLFSVSIIRASIMAFCLLISYYFDRNRNAINALFLSGLIILLLNPNSIKDISFQFSFLATLGIIIYYPIFNFYIIKNIIKINTNNKITNLVKNISIKLLAFLSINIFALITVFPLSVYHFHIINITSIISNIFAVPLSFMILSSSLITIITYQIYEPLSIFPSASAEFFSELLINLSNKFSSINFLKYELNFNLYFAVFITFIIVFIGIIIRIKINKSNTLLTKDLTRI</sequence>
<dbReference type="AlphaFoldDB" id="A0A3B6V804"/>
<evidence type="ECO:0000256" key="6">
    <source>
        <dbReference type="SAM" id="Phobius"/>
    </source>
</evidence>
<feature type="transmembrane region" description="Helical" evidence="6">
    <location>
        <begin position="345"/>
        <end position="363"/>
    </location>
</feature>
<keyword evidence="2" id="KW-1003">Cell membrane</keyword>
<keyword evidence="4 6" id="KW-1133">Transmembrane helix</keyword>
<feature type="transmembrane region" description="Helical" evidence="6">
    <location>
        <begin position="297"/>
        <end position="315"/>
    </location>
</feature>
<feature type="transmembrane region" description="Helical" evidence="6">
    <location>
        <begin position="509"/>
        <end position="528"/>
    </location>
</feature>
<evidence type="ECO:0000256" key="2">
    <source>
        <dbReference type="ARBA" id="ARBA00022475"/>
    </source>
</evidence>
<feature type="transmembrane region" description="Helical" evidence="6">
    <location>
        <begin position="268"/>
        <end position="290"/>
    </location>
</feature>
<organism evidence="8 9">
    <name type="scientific">Brachyspira hyodysenteriae (strain ATCC 49526 / WA1)</name>
    <dbReference type="NCBI Taxonomy" id="565034"/>
    <lineage>
        <taxon>Bacteria</taxon>
        <taxon>Pseudomonadati</taxon>
        <taxon>Spirochaetota</taxon>
        <taxon>Spirochaetia</taxon>
        <taxon>Brachyspirales</taxon>
        <taxon>Brachyspiraceae</taxon>
        <taxon>Brachyspira</taxon>
    </lineage>
</organism>
<feature type="transmembrane region" description="Helical" evidence="6">
    <location>
        <begin position="68"/>
        <end position="89"/>
    </location>
</feature>
<feature type="transmembrane region" description="Helical" evidence="6">
    <location>
        <begin position="41"/>
        <end position="61"/>
    </location>
</feature>
<feature type="transmembrane region" description="Helical" evidence="6">
    <location>
        <begin position="437"/>
        <end position="457"/>
    </location>
</feature>
<gene>
    <name evidence="8" type="ordered locus">BHWA1_00159</name>
</gene>
<dbReference type="InterPro" id="IPR052159">
    <property type="entry name" value="Competence_DNA_uptake"/>
</dbReference>
<dbReference type="NCBIfam" id="TIGR00360">
    <property type="entry name" value="ComEC_N-term"/>
    <property type="match status" value="1"/>
</dbReference>
<dbReference type="PANTHER" id="PTHR30619">
    <property type="entry name" value="DNA INTERNALIZATION/COMPETENCE PROTEIN COMEC/REC2"/>
    <property type="match status" value="1"/>
</dbReference>
<evidence type="ECO:0000313" key="9">
    <source>
        <dbReference type="Proteomes" id="UP000001803"/>
    </source>
</evidence>
<feature type="transmembrane region" description="Helical" evidence="6">
    <location>
        <begin position="411"/>
        <end position="431"/>
    </location>
</feature>
<keyword evidence="9" id="KW-1185">Reference proteome</keyword>
<dbReference type="GO" id="GO:0005886">
    <property type="term" value="C:plasma membrane"/>
    <property type="evidence" value="ECO:0007669"/>
    <property type="project" value="UniProtKB-SubCell"/>
</dbReference>
<evidence type="ECO:0000256" key="3">
    <source>
        <dbReference type="ARBA" id="ARBA00022692"/>
    </source>
</evidence>
<proteinExistence type="predicted"/>
<evidence type="ECO:0000313" key="8">
    <source>
        <dbReference type="EMBL" id="ACN82662.1"/>
    </source>
</evidence>
<dbReference type="RefSeq" id="WP_012669715.1">
    <property type="nucleotide sequence ID" value="NC_012225.1"/>
</dbReference>
<evidence type="ECO:0000256" key="4">
    <source>
        <dbReference type="ARBA" id="ARBA00022989"/>
    </source>
</evidence>
<comment type="subcellular location">
    <subcellularLocation>
        <location evidence="1">Cell membrane</location>
        <topology evidence="1">Multi-pass membrane protein</topology>
    </subcellularLocation>
</comment>
<feature type="transmembrane region" description="Helical" evidence="6">
    <location>
        <begin position="12"/>
        <end position="35"/>
    </location>
</feature>
<protein>
    <recommendedName>
        <fullName evidence="7">ComEC/Rec2-related protein domain-containing protein</fullName>
    </recommendedName>
</protein>
<keyword evidence="3 6" id="KW-0812">Transmembrane</keyword>
<keyword evidence="5 6" id="KW-0472">Membrane</keyword>
<name>A0A3B6V804_BRAHW</name>